<dbReference type="InterPro" id="IPR016156">
    <property type="entry name" value="FAD/NAD-linked_Rdtase_dimer_sf"/>
</dbReference>
<dbReference type="PANTHER" id="PTHR43014">
    <property type="entry name" value="MERCURIC REDUCTASE"/>
    <property type="match status" value="1"/>
</dbReference>
<evidence type="ECO:0000256" key="6">
    <source>
        <dbReference type="ARBA" id="ARBA00023002"/>
    </source>
</evidence>
<feature type="transmembrane region" description="Helical" evidence="10">
    <location>
        <begin position="164"/>
        <end position="180"/>
    </location>
</feature>
<evidence type="ECO:0000256" key="9">
    <source>
        <dbReference type="RuleBase" id="RU003691"/>
    </source>
</evidence>
<dbReference type="PRINTS" id="PR00368">
    <property type="entry name" value="FADPNR"/>
</dbReference>
<feature type="transmembrane region" description="Helical" evidence="10">
    <location>
        <begin position="135"/>
        <end position="157"/>
    </location>
</feature>
<evidence type="ECO:0000256" key="1">
    <source>
        <dbReference type="ARBA" id="ARBA00001974"/>
    </source>
</evidence>
<keyword evidence="10" id="KW-0472">Membrane</keyword>
<keyword evidence="5" id="KW-0521">NADP</keyword>
<comment type="similarity">
    <text evidence="2 9">Belongs to the class-I pyridine nucleotide-disulfide oxidoreductase family.</text>
</comment>
<evidence type="ECO:0000313" key="14">
    <source>
        <dbReference type="EMBL" id="WGK69134.1"/>
    </source>
</evidence>
<dbReference type="InterPro" id="IPR012999">
    <property type="entry name" value="Pyr_OxRdtase_I_AS"/>
</dbReference>
<evidence type="ECO:0000256" key="2">
    <source>
        <dbReference type="ARBA" id="ARBA00007532"/>
    </source>
</evidence>
<keyword evidence="7" id="KW-1015">Disulfide bond</keyword>
<proteinExistence type="inferred from homology"/>
<dbReference type="EMBL" id="CP123443">
    <property type="protein sequence ID" value="WGK69134.1"/>
    <property type="molecule type" value="Genomic_DNA"/>
</dbReference>
<keyword evidence="10" id="KW-1133">Transmembrane helix</keyword>
<name>A0ABY8MGJ8_9SPIO</name>
<keyword evidence="4 9" id="KW-0274">FAD</keyword>
<dbReference type="PRINTS" id="PR00411">
    <property type="entry name" value="PNDRDTASEI"/>
</dbReference>
<feature type="transmembrane region" description="Helical" evidence="10">
    <location>
        <begin position="46"/>
        <end position="75"/>
    </location>
</feature>
<dbReference type="Gene3D" id="3.30.390.30">
    <property type="match status" value="1"/>
</dbReference>
<feature type="transmembrane region" description="Helical" evidence="10">
    <location>
        <begin position="200"/>
        <end position="221"/>
    </location>
</feature>
<keyword evidence="10" id="KW-0812">Transmembrane</keyword>
<dbReference type="Proteomes" id="UP001228690">
    <property type="component" value="Chromosome"/>
</dbReference>
<evidence type="ECO:0000256" key="5">
    <source>
        <dbReference type="ARBA" id="ARBA00022857"/>
    </source>
</evidence>
<dbReference type="Pfam" id="PF07992">
    <property type="entry name" value="Pyr_redox_2"/>
    <property type="match status" value="1"/>
</dbReference>
<dbReference type="Pfam" id="PF09335">
    <property type="entry name" value="VTT_dom"/>
    <property type="match status" value="1"/>
</dbReference>
<dbReference type="InterPro" id="IPR036188">
    <property type="entry name" value="FAD/NAD-bd_sf"/>
</dbReference>
<dbReference type="SUPFAM" id="SSF51905">
    <property type="entry name" value="FAD/NAD(P)-binding domain"/>
    <property type="match status" value="1"/>
</dbReference>
<keyword evidence="6 9" id="KW-0560">Oxidoreductase</keyword>
<dbReference type="Pfam" id="PF02852">
    <property type="entry name" value="Pyr_redox_dim"/>
    <property type="match status" value="1"/>
</dbReference>
<sequence length="731" mass="80875">MDRKKILILFLLIVGVVAYRYYDLGQYLSLEALQNNLEKLRSGIEALGFIAILLYFAAYVICVSFFLPVALWFTLLAGALFPLWQGILLVSFASSCGAVINAFLARYLLRSGLETRYRKQLDTINRNLERSGSSYLFSLRLLPIFPFFVLNLVFGLTRMSLGRFYWISQLGMLPGTLVYVNAGSSLQEIHSLGDIASPRVLGSFILLGVFPYIIKLLQRLYRKVQMDRRWPRPRRGTSKTSGRYDANVVVIGAGAGGLVSAYIAGMLKAKVILIEKSKMGGDCLNYGCVPSKSLLTAGKYAWAGTVAKAMGIHYAKPQIDFAAVMKNVRSKIDSIAPKDSVERYQSLGVEVLEGEGRMLSPYQVEVRLNNGERTTVSCRSIVLATGAQPNVPNIPGLRDLKPLTSETVWDLNEPPKRLLVMGGGPIGCELALAFSRLGIHVIQVERGNQVLSREEPEAAQIAHQALADSGVELLFGWEATRFERGEDGQICAVLHQKQADSGQEAEKKVYCDQVLCALGRVAPKDNCGLAELGIERDERGAIVVDQHLQTSLPNIYAVGDAALRQQFTHAAGHSAYYAVVNALFGHWKKSAMSLEALPSVCYLEPEIARVGLTEKEARKLHGEDVEICHYEMDDNDRAIAEGHTEGFVRLVLDGKGKVLGVTIVAPHAGEMLGEWTMVLGRKIKKEAIFGTIYSYPTYSEASKAAIAQYKKAHMPHKALKFLEKYFRRQRK</sequence>
<keyword evidence="8 9" id="KW-0676">Redox-active center</keyword>
<dbReference type="InterPro" id="IPR032816">
    <property type="entry name" value="VTT_dom"/>
</dbReference>
<protein>
    <submittedName>
        <fullName evidence="14">FAD-dependent oxidoreductase</fullName>
    </submittedName>
</protein>
<keyword evidence="15" id="KW-1185">Reference proteome</keyword>
<keyword evidence="3 9" id="KW-0285">Flavoprotein</keyword>
<dbReference type="Gene3D" id="3.50.50.60">
    <property type="entry name" value="FAD/NAD(P)-binding domain"/>
    <property type="match status" value="2"/>
</dbReference>
<dbReference type="RefSeq" id="WP_326927322.1">
    <property type="nucleotide sequence ID" value="NZ_CP123443.1"/>
</dbReference>
<dbReference type="SUPFAM" id="SSF55424">
    <property type="entry name" value="FAD/NAD-linked reductases, dimerisation (C-terminal) domain"/>
    <property type="match status" value="1"/>
</dbReference>
<feature type="domain" description="VTT" evidence="13">
    <location>
        <begin position="72"/>
        <end position="184"/>
    </location>
</feature>
<organism evidence="14 15">
    <name type="scientific">Candidatus Haliotispira prima</name>
    <dbReference type="NCBI Taxonomy" id="3034016"/>
    <lineage>
        <taxon>Bacteria</taxon>
        <taxon>Pseudomonadati</taxon>
        <taxon>Spirochaetota</taxon>
        <taxon>Spirochaetia</taxon>
        <taxon>Spirochaetales</taxon>
        <taxon>Spirochaetaceae</taxon>
        <taxon>Candidatus Haliotispira</taxon>
    </lineage>
</organism>
<feature type="domain" description="FAD/NAD(P)-binding" evidence="12">
    <location>
        <begin position="247"/>
        <end position="573"/>
    </location>
</feature>
<feature type="transmembrane region" description="Helical" evidence="10">
    <location>
        <begin position="242"/>
        <end position="267"/>
    </location>
</feature>
<gene>
    <name evidence="14" type="ORF">P0082_11725</name>
</gene>
<dbReference type="InterPro" id="IPR004099">
    <property type="entry name" value="Pyr_nucl-diS_OxRdtase_dimer"/>
</dbReference>
<evidence type="ECO:0000313" key="15">
    <source>
        <dbReference type="Proteomes" id="UP001228690"/>
    </source>
</evidence>
<feature type="domain" description="Pyridine nucleotide-disulphide oxidoreductase dimerisation" evidence="11">
    <location>
        <begin position="598"/>
        <end position="705"/>
    </location>
</feature>
<accession>A0ABY8MGJ8</accession>
<evidence type="ECO:0000256" key="8">
    <source>
        <dbReference type="ARBA" id="ARBA00023284"/>
    </source>
</evidence>
<evidence type="ECO:0000256" key="7">
    <source>
        <dbReference type="ARBA" id="ARBA00023157"/>
    </source>
</evidence>
<evidence type="ECO:0000256" key="4">
    <source>
        <dbReference type="ARBA" id="ARBA00022827"/>
    </source>
</evidence>
<evidence type="ECO:0000256" key="3">
    <source>
        <dbReference type="ARBA" id="ARBA00022630"/>
    </source>
</evidence>
<evidence type="ECO:0000256" key="10">
    <source>
        <dbReference type="SAM" id="Phobius"/>
    </source>
</evidence>
<dbReference type="PROSITE" id="PS00076">
    <property type="entry name" value="PYRIDINE_REDOX_1"/>
    <property type="match status" value="1"/>
</dbReference>
<evidence type="ECO:0000259" key="13">
    <source>
        <dbReference type="Pfam" id="PF09335"/>
    </source>
</evidence>
<dbReference type="InterPro" id="IPR023753">
    <property type="entry name" value="FAD/NAD-binding_dom"/>
</dbReference>
<dbReference type="PANTHER" id="PTHR43014:SF2">
    <property type="entry name" value="MERCURIC REDUCTASE"/>
    <property type="match status" value="1"/>
</dbReference>
<evidence type="ECO:0000259" key="12">
    <source>
        <dbReference type="Pfam" id="PF07992"/>
    </source>
</evidence>
<evidence type="ECO:0000259" key="11">
    <source>
        <dbReference type="Pfam" id="PF02852"/>
    </source>
</evidence>
<comment type="cofactor">
    <cofactor evidence="1">
        <name>FAD</name>
        <dbReference type="ChEBI" id="CHEBI:57692"/>
    </cofactor>
</comment>
<reference evidence="14 15" key="1">
    <citation type="submission" date="2023-04" db="EMBL/GenBank/DDBJ databases">
        <title>Spirochaete genome identified in red abalone sample constitutes a novel genus.</title>
        <authorList>
            <person name="Sharma S.P."/>
            <person name="Purcell C.M."/>
            <person name="Hyde J.R."/>
            <person name="Severin A.J."/>
        </authorList>
    </citation>
    <scope>NUCLEOTIDE SEQUENCE [LARGE SCALE GENOMIC DNA]</scope>
    <source>
        <strain evidence="14 15">SP-2023</strain>
    </source>
</reference>